<reference evidence="1 2" key="1">
    <citation type="submission" date="2024-02" db="EMBL/GenBank/DDBJ databases">
        <title>Genome and pathogenicity analysis of Helicobacter mastomyrinus isolated from mice.</title>
        <authorList>
            <person name="Zhu L."/>
        </authorList>
    </citation>
    <scope>NUCLEOTIDE SEQUENCE [LARGE SCALE GENOMIC DNA]</scope>
    <source>
        <strain evidence="1 2">Hm-17</strain>
    </source>
</reference>
<evidence type="ECO:0000313" key="1">
    <source>
        <dbReference type="EMBL" id="XAM18725.1"/>
    </source>
</evidence>
<name>A0ABZ3F8N4_9HELI</name>
<accession>A0ABZ3F8N4</accession>
<gene>
    <name evidence="1" type="ORF">V3I05_03325</name>
</gene>
<dbReference type="EMBL" id="CP145316">
    <property type="protein sequence ID" value="XAM18725.1"/>
    <property type="molecule type" value="Genomic_DNA"/>
</dbReference>
<keyword evidence="2" id="KW-1185">Reference proteome</keyword>
<dbReference type="Proteomes" id="UP001434737">
    <property type="component" value="Chromosome"/>
</dbReference>
<organism evidence="1 2">
    <name type="scientific">Helicobacter mastomyrinus</name>
    <dbReference type="NCBI Taxonomy" id="287948"/>
    <lineage>
        <taxon>Bacteria</taxon>
        <taxon>Pseudomonadati</taxon>
        <taxon>Campylobacterota</taxon>
        <taxon>Epsilonproteobacteria</taxon>
        <taxon>Campylobacterales</taxon>
        <taxon>Helicobacteraceae</taxon>
        <taxon>Helicobacter</taxon>
    </lineage>
</organism>
<sequence length="72" mass="8049">MKTQIDIGVSIPVRDSSFMDSIIASDIADSGMESTGDVFFEDNQKCDKKMTDAEFDAFLEECGIGAERFKQW</sequence>
<proteinExistence type="predicted"/>
<dbReference type="RefSeq" id="WP_300742782.1">
    <property type="nucleotide sequence ID" value="NZ_CP145316.1"/>
</dbReference>
<protein>
    <submittedName>
        <fullName evidence="1">Uncharacterized protein</fullName>
    </submittedName>
</protein>
<evidence type="ECO:0000313" key="2">
    <source>
        <dbReference type="Proteomes" id="UP001434737"/>
    </source>
</evidence>